<dbReference type="PRINTS" id="PR00081">
    <property type="entry name" value="GDHRDH"/>
</dbReference>
<dbReference type="RefSeq" id="XP_004367093.1">
    <property type="nucleotide sequence ID" value="XM_004367036.1"/>
</dbReference>
<evidence type="ECO:0000313" key="5">
    <source>
        <dbReference type="Proteomes" id="UP000007797"/>
    </source>
</evidence>
<dbReference type="PROSITE" id="PS00061">
    <property type="entry name" value="ADH_SHORT"/>
    <property type="match status" value="1"/>
</dbReference>
<dbReference type="Pfam" id="PF00106">
    <property type="entry name" value="adh_short"/>
    <property type="match status" value="1"/>
</dbReference>
<dbReference type="STRING" id="1054147.F4PVU6"/>
<dbReference type="InterPro" id="IPR002347">
    <property type="entry name" value="SDR_fam"/>
</dbReference>
<evidence type="ECO:0000256" key="1">
    <source>
        <dbReference type="ARBA" id="ARBA00006484"/>
    </source>
</evidence>
<reference evidence="5" key="1">
    <citation type="journal article" date="2011" name="Genome Res.">
        <title>Phylogeny-wide analysis of social amoeba genomes highlights ancient origins for complex intercellular communication.</title>
        <authorList>
            <person name="Heidel A.J."/>
            <person name="Lawal H.M."/>
            <person name="Felder M."/>
            <person name="Schilde C."/>
            <person name="Helps N.R."/>
            <person name="Tunggal B."/>
            <person name="Rivero F."/>
            <person name="John U."/>
            <person name="Schleicher M."/>
            <person name="Eichinger L."/>
            <person name="Platzer M."/>
            <person name="Noegel A.A."/>
            <person name="Schaap P."/>
            <person name="Gloeckner G."/>
        </authorList>
    </citation>
    <scope>NUCLEOTIDE SEQUENCE [LARGE SCALE GENOMIC DNA]</scope>
    <source>
        <strain evidence="5">SH3</strain>
    </source>
</reference>
<dbReference type="InterPro" id="IPR051911">
    <property type="entry name" value="SDR_oxidoreductase"/>
</dbReference>
<sequence length="280" mass="30378">METISSSKVVFVVGSSTGVGLAVTKHFLNNGYRVAATARSKETLIKAVGIQDGSSSSSSFLALEDDLQDDEKINQTIQQVMKHFGRIDIVLFNAGKGLLGTVEEISDQELKEVFNINFFACASVLRHVTKHLESGAYVFTTSSIVAVLQSPIIGAYCATKSAMDGLVVSYAKEVEPLGIRCTTLNLGGFDSQFAQAAQHAAANLKERYAATYQPFPAFVKSIEKKDPNNIGPILLEMVNRCDRPAPSHLFIGLDAINISRNVYGGLEKEIDQFEHLTALK</sequence>
<comment type="similarity">
    <text evidence="1">Belongs to the short-chain dehydrogenases/reductases (SDR) family.</text>
</comment>
<feature type="domain" description="Ketoreductase" evidence="3">
    <location>
        <begin position="8"/>
        <end position="190"/>
    </location>
</feature>
<dbReference type="InterPro" id="IPR020904">
    <property type="entry name" value="Sc_DH/Rdtase_CS"/>
</dbReference>
<keyword evidence="5" id="KW-1185">Reference proteome</keyword>
<dbReference type="GeneID" id="14872445"/>
<proteinExistence type="inferred from homology"/>
<dbReference type="OMA" id="MTRHEER"/>
<organism evidence="4 5">
    <name type="scientific">Cavenderia fasciculata</name>
    <name type="common">Slime mold</name>
    <name type="synonym">Dictyostelium fasciculatum</name>
    <dbReference type="NCBI Taxonomy" id="261658"/>
    <lineage>
        <taxon>Eukaryota</taxon>
        <taxon>Amoebozoa</taxon>
        <taxon>Evosea</taxon>
        <taxon>Eumycetozoa</taxon>
        <taxon>Dictyostelia</taxon>
        <taxon>Acytosteliales</taxon>
        <taxon>Cavenderiaceae</taxon>
        <taxon>Cavenderia</taxon>
    </lineage>
</organism>
<dbReference type="SMART" id="SM00822">
    <property type="entry name" value="PKS_KR"/>
    <property type="match status" value="1"/>
</dbReference>
<dbReference type="KEGG" id="dfa:DFA_07228"/>
<evidence type="ECO:0000313" key="4">
    <source>
        <dbReference type="EMBL" id="EGG20110.1"/>
    </source>
</evidence>
<dbReference type="PANTHER" id="PTHR43976:SF16">
    <property type="entry name" value="SHORT-CHAIN DEHYDROGENASE_REDUCTASE FAMILY PROTEIN"/>
    <property type="match status" value="1"/>
</dbReference>
<dbReference type="EMBL" id="GL883013">
    <property type="protein sequence ID" value="EGG20110.1"/>
    <property type="molecule type" value="Genomic_DNA"/>
</dbReference>
<keyword evidence="2" id="KW-0560">Oxidoreductase</keyword>
<dbReference type="InterPro" id="IPR036291">
    <property type="entry name" value="NAD(P)-bd_dom_sf"/>
</dbReference>
<evidence type="ECO:0000259" key="3">
    <source>
        <dbReference type="SMART" id="SM00822"/>
    </source>
</evidence>
<dbReference type="GO" id="GO:0016491">
    <property type="term" value="F:oxidoreductase activity"/>
    <property type="evidence" value="ECO:0007669"/>
    <property type="project" value="UniProtKB-KW"/>
</dbReference>
<dbReference type="OrthoDB" id="13950at2759"/>
<dbReference type="Gene3D" id="3.40.50.720">
    <property type="entry name" value="NAD(P)-binding Rossmann-like Domain"/>
    <property type="match status" value="1"/>
</dbReference>
<dbReference type="InterPro" id="IPR057326">
    <property type="entry name" value="KR_dom"/>
</dbReference>
<dbReference type="PANTHER" id="PTHR43976">
    <property type="entry name" value="SHORT CHAIN DEHYDROGENASE"/>
    <property type="match status" value="1"/>
</dbReference>
<dbReference type="Proteomes" id="UP000007797">
    <property type="component" value="Unassembled WGS sequence"/>
</dbReference>
<dbReference type="SUPFAM" id="SSF51735">
    <property type="entry name" value="NAD(P)-binding Rossmann-fold domains"/>
    <property type="match status" value="1"/>
</dbReference>
<name>F4PVU6_CACFS</name>
<gene>
    <name evidence="4" type="ORF">DFA_07228</name>
</gene>
<accession>F4PVU6</accession>
<evidence type="ECO:0000256" key="2">
    <source>
        <dbReference type="ARBA" id="ARBA00023002"/>
    </source>
</evidence>
<protein>
    <submittedName>
        <fullName evidence="4">Short-chain dehydrogenase/reductase family protein</fullName>
    </submittedName>
</protein>
<dbReference type="AlphaFoldDB" id="F4PVU6"/>